<keyword evidence="8" id="KW-1185">Reference proteome</keyword>
<dbReference type="InterPro" id="IPR001173">
    <property type="entry name" value="Glyco_trans_2-like"/>
</dbReference>
<dbReference type="CDD" id="cd02522">
    <property type="entry name" value="GT_2_like_a"/>
    <property type="match status" value="1"/>
</dbReference>
<dbReference type="EMBL" id="SRPF01000009">
    <property type="protein sequence ID" value="TGN37956.1"/>
    <property type="molecule type" value="Genomic_DNA"/>
</dbReference>
<name>A0A4Z1BTV1_9GAMM</name>
<evidence type="ECO:0000313" key="7">
    <source>
        <dbReference type="EMBL" id="TGN37956.1"/>
    </source>
</evidence>
<feature type="domain" description="Glycosyltransferase 2-like" evidence="6">
    <location>
        <begin position="8"/>
        <end position="159"/>
    </location>
</feature>
<protein>
    <submittedName>
        <fullName evidence="7">Glycosyltransferase</fullName>
    </submittedName>
</protein>
<evidence type="ECO:0000313" key="8">
    <source>
        <dbReference type="Proteomes" id="UP000298325"/>
    </source>
</evidence>
<evidence type="ECO:0000256" key="1">
    <source>
        <dbReference type="ARBA" id="ARBA00004236"/>
    </source>
</evidence>
<dbReference type="OrthoDB" id="5291101at2"/>
<dbReference type="Proteomes" id="UP000298325">
    <property type="component" value="Unassembled WGS sequence"/>
</dbReference>
<evidence type="ECO:0000256" key="4">
    <source>
        <dbReference type="ARBA" id="ARBA00022679"/>
    </source>
</evidence>
<keyword evidence="5" id="KW-0472">Membrane</keyword>
<sequence>MPQRFSLSVIVPVWREAETIEATLASLQALLSSGDEQRHEIIVVDGGSDDGTASQARPFCDRVIVSEPGRAVQMNAGAAVASGDVLLFLHADTRLPASALDRLADFAVSPAAWGRFDVRLTGNRRLFRVIAWFMNRRSRLTGIATGDQGMFIRRSVFEALGGFARIPLMEDVEICGRLKPVSRPFCISDPVITDSRRWQKHGPWRTVFLMWRIRWRYWRGESPEALAKLYRADVRNAD</sequence>
<dbReference type="AlphaFoldDB" id="A0A4Z1BTV1"/>
<evidence type="ECO:0000256" key="2">
    <source>
        <dbReference type="ARBA" id="ARBA00022475"/>
    </source>
</evidence>
<keyword evidence="4 7" id="KW-0808">Transferase</keyword>
<evidence type="ECO:0000256" key="3">
    <source>
        <dbReference type="ARBA" id="ARBA00022676"/>
    </source>
</evidence>
<dbReference type="InterPro" id="IPR026461">
    <property type="entry name" value="Trfase_2_rSAM/seldom_assoc"/>
</dbReference>
<dbReference type="InterPro" id="IPR029044">
    <property type="entry name" value="Nucleotide-diphossugar_trans"/>
</dbReference>
<reference evidence="7 8" key="1">
    <citation type="submission" date="2019-04" db="EMBL/GenBank/DDBJ databases">
        <authorList>
            <person name="Park S."/>
            <person name="Yoon J.-H."/>
        </authorList>
    </citation>
    <scope>NUCLEOTIDE SEQUENCE [LARGE SCALE GENOMIC DNA]</scope>
    <source>
        <strain evidence="7 8">HJM-18</strain>
    </source>
</reference>
<accession>A0A4Z1BTV1</accession>
<evidence type="ECO:0000259" key="6">
    <source>
        <dbReference type="Pfam" id="PF00535"/>
    </source>
</evidence>
<dbReference type="Gene3D" id="3.90.550.10">
    <property type="entry name" value="Spore Coat Polysaccharide Biosynthesis Protein SpsA, Chain A"/>
    <property type="match status" value="1"/>
</dbReference>
<dbReference type="GO" id="GO:0005886">
    <property type="term" value="C:plasma membrane"/>
    <property type="evidence" value="ECO:0007669"/>
    <property type="project" value="UniProtKB-SubCell"/>
</dbReference>
<evidence type="ECO:0000256" key="5">
    <source>
        <dbReference type="ARBA" id="ARBA00023136"/>
    </source>
</evidence>
<gene>
    <name evidence="7" type="ORF">E5Q11_17015</name>
</gene>
<dbReference type="PANTHER" id="PTHR43646">
    <property type="entry name" value="GLYCOSYLTRANSFERASE"/>
    <property type="match status" value="1"/>
</dbReference>
<dbReference type="PANTHER" id="PTHR43646:SF2">
    <property type="entry name" value="GLYCOSYLTRANSFERASE 2-LIKE DOMAIN-CONTAINING PROTEIN"/>
    <property type="match status" value="1"/>
</dbReference>
<dbReference type="SUPFAM" id="SSF53448">
    <property type="entry name" value="Nucleotide-diphospho-sugar transferases"/>
    <property type="match status" value="1"/>
</dbReference>
<keyword evidence="2" id="KW-1003">Cell membrane</keyword>
<dbReference type="RefSeq" id="WP_135804652.1">
    <property type="nucleotide sequence ID" value="NZ_SRPF01000009.1"/>
</dbReference>
<comment type="caution">
    <text evidence="7">The sequence shown here is derived from an EMBL/GenBank/DDBJ whole genome shotgun (WGS) entry which is preliminary data.</text>
</comment>
<keyword evidence="3" id="KW-0328">Glycosyltransferase</keyword>
<organism evidence="7 8">
    <name type="scientific">Marinobacter confluentis</name>
    <dbReference type="NCBI Taxonomy" id="1697557"/>
    <lineage>
        <taxon>Bacteria</taxon>
        <taxon>Pseudomonadati</taxon>
        <taxon>Pseudomonadota</taxon>
        <taxon>Gammaproteobacteria</taxon>
        <taxon>Pseudomonadales</taxon>
        <taxon>Marinobacteraceae</taxon>
        <taxon>Marinobacter</taxon>
    </lineage>
</organism>
<proteinExistence type="predicted"/>
<dbReference type="GO" id="GO:0016757">
    <property type="term" value="F:glycosyltransferase activity"/>
    <property type="evidence" value="ECO:0007669"/>
    <property type="project" value="UniProtKB-KW"/>
</dbReference>
<dbReference type="Pfam" id="PF00535">
    <property type="entry name" value="Glycos_transf_2"/>
    <property type="match status" value="1"/>
</dbReference>
<comment type="subcellular location">
    <subcellularLocation>
        <location evidence="1">Cell membrane</location>
    </subcellularLocation>
</comment>
<dbReference type="NCBIfam" id="TIGR04283">
    <property type="entry name" value="glyco_like_mftF"/>
    <property type="match status" value="1"/>
</dbReference>